<reference evidence="1 2" key="1">
    <citation type="submission" date="2020-12" db="EMBL/GenBank/DDBJ databases">
        <title>Whole genome sequences of gut porcine anaerobes.</title>
        <authorList>
            <person name="Kubasova T."/>
            <person name="Jahodarova E."/>
            <person name="Rychlik I."/>
        </authorList>
    </citation>
    <scope>NUCLEOTIDE SEQUENCE [LARGE SCALE GENOMIC DNA]</scope>
    <source>
        <strain evidence="1 2">An867</strain>
    </source>
</reference>
<comment type="caution">
    <text evidence="1">The sequence shown here is derived from an EMBL/GenBank/DDBJ whole genome shotgun (WGS) entry which is preliminary data.</text>
</comment>
<gene>
    <name evidence="1" type="ORF">JQM67_01620</name>
</gene>
<dbReference type="Proteomes" id="UP001299220">
    <property type="component" value="Unassembled WGS sequence"/>
</dbReference>
<evidence type="ECO:0008006" key="3">
    <source>
        <dbReference type="Google" id="ProtNLM"/>
    </source>
</evidence>
<evidence type="ECO:0000313" key="1">
    <source>
        <dbReference type="EMBL" id="MCF2651310.1"/>
    </source>
</evidence>
<organism evidence="1 2">
    <name type="scientific">Anaeromassilibacillus senegalensis</name>
    <dbReference type="NCBI Taxonomy" id="1673717"/>
    <lineage>
        <taxon>Bacteria</taxon>
        <taxon>Bacillati</taxon>
        <taxon>Bacillota</taxon>
        <taxon>Clostridia</taxon>
        <taxon>Eubacteriales</taxon>
        <taxon>Acutalibacteraceae</taxon>
        <taxon>Anaeromassilibacillus</taxon>
    </lineage>
</organism>
<dbReference type="RefSeq" id="WP_235322243.1">
    <property type="nucleotide sequence ID" value="NZ_JAFBIT010000001.1"/>
</dbReference>
<evidence type="ECO:0000313" key="2">
    <source>
        <dbReference type="Proteomes" id="UP001299220"/>
    </source>
</evidence>
<protein>
    <recommendedName>
        <fullName evidence="3">pEK499-p136 HEPN domain-containing protein</fullName>
    </recommendedName>
</protein>
<accession>A0ABS9CKG0</accession>
<sequence length="173" mass="19822">MAPKYKRTFDNKIAMNSSNFQKILDFYLFRCPVEGTSFRGVPFSEHGWSGTKQFAKLKKLLLSASSTDLASNYYPCKKEELSGKFDKVSSISPVNEYCVFLKNEENTVMQSLFSAIRNAFAHGSFSVREYTSDGRKTKVYFIVNYKAYLKAEIVLQESTLLRWMKIVEDGYSG</sequence>
<dbReference type="EMBL" id="JAFBIT010000001">
    <property type="protein sequence ID" value="MCF2651310.1"/>
    <property type="molecule type" value="Genomic_DNA"/>
</dbReference>
<keyword evidence="2" id="KW-1185">Reference proteome</keyword>
<proteinExistence type="predicted"/>
<name>A0ABS9CKG0_9FIRM</name>